<evidence type="ECO:0000256" key="8">
    <source>
        <dbReference type="ARBA" id="ARBA00023012"/>
    </source>
</evidence>
<evidence type="ECO:0000256" key="4">
    <source>
        <dbReference type="ARBA" id="ARBA00022679"/>
    </source>
</evidence>
<dbReference type="GO" id="GO:0000155">
    <property type="term" value="F:phosphorelay sensor kinase activity"/>
    <property type="evidence" value="ECO:0007669"/>
    <property type="project" value="InterPro"/>
</dbReference>
<dbReference type="AlphaFoldDB" id="A0A9W6W551"/>
<proteinExistence type="predicted"/>
<dbReference type="PANTHER" id="PTHR24421:SF10">
    <property type="entry name" value="NITRATE_NITRITE SENSOR PROTEIN NARQ"/>
    <property type="match status" value="1"/>
</dbReference>
<dbReference type="InterPro" id="IPR003594">
    <property type="entry name" value="HATPase_dom"/>
</dbReference>
<evidence type="ECO:0000256" key="10">
    <source>
        <dbReference type="SAM" id="Phobius"/>
    </source>
</evidence>
<feature type="transmembrane region" description="Helical" evidence="10">
    <location>
        <begin position="53"/>
        <end position="71"/>
    </location>
</feature>
<keyword evidence="3" id="KW-0597">Phosphoprotein</keyword>
<feature type="domain" description="Histidine kinase/HSP90-like ATPase" evidence="11">
    <location>
        <begin position="311"/>
        <end position="401"/>
    </location>
</feature>
<keyword evidence="7" id="KW-0067">ATP-binding</keyword>
<evidence type="ECO:0000256" key="1">
    <source>
        <dbReference type="ARBA" id="ARBA00000085"/>
    </source>
</evidence>
<dbReference type="InterPro" id="IPR011712">
    <property type="entry name" value="Sig_transdc_His_kin_sub3_dim/P"/>
</dbReference>
<dbReference type="GO" id="GO:0005524">
    <property type="term" value="F:ATP binding"/>
    <property type="evidence" value="ECO:0007669"/>
    <property type="project" value="UniProtKB-KW"/>
</dbReference>
<reference evidence="13" key="1">
    <citation type="submission" date="2023-03" db="EMBL/GenBank/DDBJ databases">
        <title>Actinoallomurus iriomotensis NBRC 103684.</title>
        <authorList>
            <person name="Ichikawa N."/>
            <person name="Sato H."/>
            <person name="Tonouchi N."/>
        </authorList>
    </citation>
    <scope>NUCLEOTIDE SEQUENCE</scope>
    <source>
        <strain evidence="13">NBRC 103684</strain>
    </source>
</reference>
<keyword evidence="8" id="KW-0902">Two-component regulatory system</keyword>
<dbReference type="EC" id="2.7.13.3" evidence="2"/>
<dbReference type="Pfam" id="PF02518">
    <property type="entry name" value="HATPase_c"/>
    <property type="match status" value="1"/>
</dbReference>
<keyword evidence="5" id="KW-0547">Nucleotide-binding</keyword>
<keyword evidence="6 13" id="KW-0418">Kinase</keyword>
<sequence>MSRVQTPKTLSAVRHAAPNLTDAVVGLGVALLVLVLAGSRAGARLPWIDHPRPLDVGAVGLVGVVAGALALRRRYPRSVLVILNTVALAWSAAHYPSPLIPLTPLIACYTLAALRGWRWGLAGAAATALTALVAIHLAFGAAVPAGITGNAMWMAITAGAAGTAVGYNRALLVATRAQLVREAQTREEQSRHRVVEERLRIARELHDVLGHTMASISVQAGVGIHLIATRPAQAVEALSTIKHISDQGLTDVKTILGILRADGDEPDQPRAPRGGLDQLDALLDPVRAAGVQPKLNIHHSVRPLPAAVDLAAYRIIQEALTNVVRHAHARTVQLDLRYEPAQLVIQIRDDGPAPGPGHRGTNGKDGHGMSGMRERAVALSGQFTAGPHPDGGFEVRCVIPTPDQAS</sequence>
<dbReference type="GO" id="GO:0016020">
    <property type="term" value="C:membrane"/>
    <property type="evidence" value="ECO:0007669"/>
    <property type="project" value="InterPro"/>
</dbReference>
<feature type="transmembrane region" description="Helical" evidence="10">
    <location>
        <begin position="151"/>
        <end position="172"/>
    </location>
</feature>
<evidence type="ECO:0000256" key="6">
    <source>
        <dbReference type="ARBA" id="ARBA00022777"/>
    </source>
</evidence>
<dbReference type="InterPro" id="IPR036890">
    <property type="entry name" value="HATPase_C_sf"/>
</dbReference>
<evidence type="ECO:0000256" key="2">
    <source>
        <dbReference type="ARBA" id="ARBA00012438"/>
    </source>
</evidence>
<dbReference type="GO" id="GO:0046983">
    <property type="term" value="F:protein dimerization activity"/>
    <property type="evidence" value="ECO:0007669"/>
    <property type="project" value="InterPro"/>
</dbReference>
<evidence type="ECO:0000313" key="13">
    <source>
        <dbReference type="EMBL" id="GLY89676.1"/>
    </source>
</evidence>
<accession>A0A9W6W551</accession>
<feature type="region of interest" description="Disordered" evidence="9">
    <location>
        <begin position="348"/>
        <end position="368"/>
    </location>
</feature>
<comment type="catalytic activity">
    <reaction evidence="1">
        <text>ATP + protein L-histidine = ADP + protein N-phospho-L-histidine.</text>
        <dbReference type="EC" id="2.7.13.3"/>
    </reaction>
</comment>
<keyword evidence="4" id="KW-0808">Transferase</keyword>
<organism evidence="13 14">
    <name type="scientific">Actinoallomurus iriomotensis</name>
    <dbReference type="NCBI Taxonomy" id="478107"/>
    <lineage>
        <taxon>Bacteria</taxon>
        <taxon>Bacillati</taxon>
        <taxon>Actinomycetota</taxon>
        <taxon>Actinomycetes</taxon>
        <taxon>Streptosporangiales</taxon>
        <taxon>Thermomonosporaceae</taxon>
        <taxon>Actinoallomurus</taxon>
    </lineage>
</organism>
<dbReference type="Proteomes" id="UP001165074">
    <property type="component" value="Unassembled WGS sequence"/>
</dbReference>
<evidence type="ECO:0000256" key="3">
    <source>
        <dbReference type="ARBA" id="ARBA00022553"/>
    </source>
</evidence>
<evidence type="ECO:0000256" key="5">
    <source>
        <dbReference type="ARBA" id="ARBA00022741"/>
    </source>
</evidence>
<keyword evidence="10" id="KW-1133">Transmembrane helix</keyword>
<evidence type="ECO:0000256" key="9">
    <source>
        <dbReference type="SAM" id="MobiDB-lite"/>
    </source>
</evidence>
<evidence type="ECO:0000259" key="12">
    <source>
        <dbReference type="Pfam" id="PF07730"/>
    </source>
</evidence>
<dbReference type="PANTHER" id="PTHR24421">
    <property type="entry name" value="NITRATE/NITRITE SENSOR PROTEIN NARX-RELATED"/>
    <property type="match status" value="1"/>
</dbReference>
<keyword evidence="10" id="KW-0472">Membrane</keyword>
<evidence type="ECO:0000259" key="11">
    <source>
        <dbReference type="Pfam" id="PF02518"/>
    </source>
</evidence>
<dbReference type="Pfam" id="PF07730">
    <property type="entry name" value="HisKA_3"/>
    <property type="match status" value="1"/>
</dbReference>
<evidence type="ECO:0000256" key="7">
    <source>
        <dbReference type="ARBA" id="ARBA00022840"/>
    </source>
</evidence>
<dbReference type="Gene3D" id="3.30.565.10">
    <property type="entry name" value="Histidine kinase-like ATPase, C-terminal domain"/>
    <property type="match status" value="1"/>
</dbReference>
<keyword evidence="10" id="KW-0812">Transmembrane</keyword>
<dbReference type="CDD" id="cd16917">
    <property type="entry name" value="HATPase_UhpB-NarQ-NarX-like"/>
    <property type="match status" value="1"/>
</dbReference>
<dbReference type="InterPro" id="IPR050482">
    <property type="entry name" value="Sensor_HK_TwoCompSys"/>
</dbReference>
<evidence type="ECO:0000313" key="14">
    <source>
        <dbReference type="Proteomes" id="UP001165074"/>
    </source>
</evidence>
<name>A0A9W6W551_9ACTN</name>
<feature type="domain" description="Signal transduction histidine kinase subgroup 3 dimerisation and phosphoacceptor" evidence="12">
    <location>
        <begin position="197"/>
        <end position="262"/>
    </location>
</feature>
<gene>
    <name evidence="13" type="ORF">Airi02_076050</name>
</gene>
<feature type="transmembrane region" description="Helical" evidence="10">
    <location>
        <begin position="20"/>
        <end position="41"/>
    </location>
</feature>
<feature type="transmembrane region" description="Helical" evidence="10">
    <location>
        <begin position="124"/>
        <end position="145"/>
    </location>
</feature>
<protein>
    <recommendedName>
        <fullName evidence="2">histidine kinase</fullName>
        <ecNumber evidence="2">2.7.13.3</ecNumber>
    </recommendedName>
</protein>
<comment type="caution">
    <text evidence="13">The sequence shown here is derived from an EMBL/GenBank/DDBJ whole genome shotgun (WGS) entry which is preliminary data.</text>
</comment>
<dbReference type="EMBL" id="BSTK01000014">
    <property type="protein sequence ID" value="GLY89676.1"/>
    <property type="molecule type" value="Genomic_DNA"/>
</dbReference>
<dbReference type="Gene3D" id="1.20.5.1930">
    <property type="match status" value="1"/>
</dbReference>
<keyword evidence="14" id="KW-1185">Reference proteome</keyword>
<dbReference type="SUPFAM" id="SSF55874">
    <property type="entry name" value="ATPase domain of HSP90 chaperone/DNA topoisomerase II/histidine kinase"/>
    <property type="match status" value="1"/>
</dbReference>